<feature type="chain" id="PRO_5038829871" evidence="2">
    <location>
        <begin position="20"/>
        <end position="302"/>
    </location>
</feature>
<dbReference type="EMBL" id="RBAN01000009">
    <property type="protein sequence ID" value="RKN50024.1"/>
    <property type="molecule type" value="Genomic_DNA"/>
</dbReference>
<name>A0A3A9ZQ11_9ACTN</name>
<dbReference type="InterPro" id="IPR018911">
    <property type="entry name" value="Gmad2_Ig-like_dom"/>
</dbReference>
<keyword evidence="2" id="KW-0732">Signal</keyword>
<evidence type="ECO:0000259" key="3">
    <source>
        <dbReference type="SMART" id="SM00909"/>
    </source>
</evidence>
<organism evidence="4 5">
    <name type="scientific">Micromonospora costi</name>
    <dbReference type="NCBI Taxonomy" id="1530042"/>
    <lineage>
        <taxon>Bacteria</taxon>
        <taxon>Bacillati</taxon>
        <taxon>Actinomycetota</taxon>
        <taxon>Actinomycetes</taxon>
        <taxon>Micromonosporales</taxon>
        <taxon>Micromonosporaceae</taxon>
        <taxon>Micromonospora</taxon>
    </lineage>
</organism>
<evidence type="ECO:0000313" key="4">
    <source>
        <dbReference type="EMBL" id="RKN50024.1"/>
    </source>
</evidence>
<dbReference type="Pfam" id="PF10648">
    <property type="entry name" value="Gmad2"/>
    <property type="match status" value="1"/>
</dbReference>
<comment type="caution">
    <text evidence="4">The sequence shown here is derived from an EMBL/GenBank/DDBJ whole genome shotgun (WGS) entry which is preliminary data.</text>
</comment>
<evidence type="ECO:0000256" key="2">
    <source>
        <dbReference type="SAM" id="SignalP"/>
    </source>
</evidence>
<feature type="region of interest" description="Disordered" evidence="1">
    <location>
        <begin position="21"/>
        <end position="78"/>
    </location>
</feature>
<dbReference type="InterPro" id="IPR019606">
    <property type="entry name" value="GerMN"/>
</dbReference>
<sequence>MRRHLAALLLVTAVLSGCAPPRSGSLGPAPTSAPTAAGPATASPTTGGGTTAAPPPATSGSRPAPETPPSTGAPVPTGTVTVDLWFVRDGRLTPTRRTRPSTLATSRLALTELAAGPTHAEAATGLTTLVPAGSEPLAVAGGVATVRLGATAGDAATVRLRQAQVVWTLTQFPTVRQVRFDPPAGAPDGPVGRADYADLLPPIVVTSPTVGQRVSSPLTVAGTADVFEATVSLRVLDAGGREIATTFTTASCGSGCRGDYRAAVTWRVGREQPGTIEAYEVSARDGARVNVVRVPVTLVPGR</sequence>
<proteinExistence type="predicted"/>
<feature type="signal peptide" evidence="2">
    <location>
        <begin position="1"/>
        <end position="19"/>
    </location>
</feature>
<dbReference type="Proteomes" id="UP000279968">
    <property type="component" value="Unassembled WGS sequence"/>
</dbReference>
<feature type="compositionally biased region" description="Low complexity" evidence="1">
    <location>
        <begin position="58"/>
        <end position="78"/>
    </location>
</feature>
<dbReference type="Pfam" id="PF10646">
    <property type="entry name" value="Germane"/>
    <property type="match status" value="1"/>
</dbReference>
<feature type="domain" description="GerMN" evidence="3">
    <location>
        <begin position="106"/>
        <end position="192"/>
    </location>
</feature>
<protein>
    <submittedName>
        <fullName evidence="4">Spore gernimation protein</fullName>
    </submittedName>
</protein>
<feature type="compositionally biased region" description="Low complexity" evidence="1">
    <location>
        <begin position="27"/>
        <end position="45"/>
    </location>
</feature>
<dbReference type="OrthoDB" id="4720181at2"/>
<dbReference type="SMART" id="SM00909">
    <property type="entry name" value="Germane"/>
    <property type="match status" value="1"/>
</dbReference>
<dbReference type="PROSITE" id="PS51257">
    <property type="entry name" value="PROKAR_LIPOPROTEIN"/>
    <property type="match status" value="1"/>
</dbReference>
<gene>
    <name evidence="4" type="ORF">D7193_30895</name>
</gene>
<reference evidence="4 5" key="1">
    <citation type="journal article" date="2015" name="Int. J. Syst. Evol. Microbiol.">
        <title>Micromonospora costi sp. nov., isolated from a leaf of Costus speciosus.</title>
        <authorList>
            <person name="Thawai C."/>
        </authorList>
    </citation>
    <scope>NUCLEOTIDE SEQUENCE [LARGE SCALE GENOMIC DNA]</scope>
    <source>
        <strain evidence="4 5">CS1-12</strain>
    </source>
</reference>
<evidence type="ECO:0000256" key="1">
    <source>
        <dbReference type="SAM" id="MobiDB-lite"/>
    </source>
</evidence>
<dbReference type="AlphaFoldDB" id="A0A3A9ZQ11"/>
<keyword evidence="5" id="KW-1185">Reference proteome</keyword>
<evidence type="ECO:0000313" key="5">
    <source>
        <dbReference type="Proteomes" id="UP000279968"/>
    </source>
</evidence>
<accession>A0A3A9ZQ11</accession>
<dbReference type="RefSeq" id="WP_120783202.1">
    <property type="nucleotide sequence ID" value="NZ_JBHLUP010000008.1"/>
</dbReference>